<dbReference type="KEGG" id="sur:STAUR_0070"/>
<dbReference type="OrthoDB" id="5383427at2"/>
<dbReference type="AlphaFoldDB" id="E3FIX9"/>
<gene>
    <name evidence="1" type="ordered locus">STAUR_0070</name>
</gene>
<evidence type="ECO:0000313" key="2">
    <source>
        <dbReference type="Proteomes" id="UP000001351"/>
    </source>
</evidence>
<protein>
    <submittedName>
        <fullName evidence="1">Uncharacterized protein</fullName>
    </submittedName>
</protein>
<dbReference type="RefSeq" id="WP_013373962.1">
    <property type="nucleotide sequence ID" value="NC_014623.1"/>
</dbReference>
<dbReference type="Proteomes" id="UP000001351">
    <property type="component" value="Chromosome"/>
</dbReference>
<proteinExistence type="predicted"/>
<evidence type="ECO:0000313" key="1">
    <source>
        <dbReference type="EMBL" id="ADO67879.1"/>
    </source>
</evidence>
<dbReference type="STRING" id="378806.STAUR_0070"/>
<name>E3FIX9_STIAD</name>
<accession>E3FIX9</accession>
<organism evidence="1 2">
    <name type="scientific">Stigmatella aurantiaca (strain DW4/3-1)</name>
    <dbReference type="NCBI Taxonomy" id="378806"/>
    <lineage>
        <taxon>Bacteria</taxon>
        <taxon>Pseudomonadati</taxon>
        <taxon>Myxococcota</taxon>
        <taxon>Myxococcia</taxon>
        <taxon>Myxococcales</taxon>
        <taxon>Cystobacterineae</taxon>
        <taxon>Archangiaceae</taxon>
        <taxon>Stigmatella</taxon>
    </lineage>
</organism>
<keyword evidence="2" id="KW-1185">Reference proteome</keyword>
<reference evidence="1 2" key="1">
    <citation type="journal article" date="2011" name="Mol. Biol. Evol.">
        <title>Comparative genomic analysis of fruiting body formation in Myxococcales.</title>
        <authorList>
            <person name="Huntley S."/>
            <person name="Hamann N."/>
            <person name="Wegener-Feldbrugge S."/>
            <person name="Treuner-Lange A."/>
            <person name="Kube M."/>
            <person name="Reinhardt R."/>
            <person name="Klages S."/>
            <person name="Muller R."/>
            <person name="Ronning C.M."/>
            <person name="Nierman W.C."/>
            <person name="Sogaard-Andersen L."/>
        </authorList>
    </citation>
    <scope>NUCLEOTIDE SEQUENCE [LARGE SCALE GENOMIC DNA]</scope>
    <source>
        <strain evidence="1 2">DW4/3-1</strain>
    </source>
</reference>
<sequence>MQRAAGYSESGELTRLIEQLRERLDSEGLMAMDFTEELETVLARLLMRNQRLRVLQRMTRNCDSLERADAIRTVIERLDAQLLRELPPLLDRLDQLERPTSSSRG</sequence>
<dbReference type="EMBL" id="CP002271">
    <property type="protein sequence ID" value="ADO67879.1"/>
    <property type="molecule type" value="Genomic_DNA"/>
</dbReference>
<dbReference type="HOGENOM" id="CLU_2330798_0_0_7"/>
<dbReference type="eggNOG" id="ENOG5032IYF">
    <property type="taxonomic scope" value="Bacteria"/>
</dbReference>